<keyword evidence="2" id="KW-1185">Reference proteome</keyword>
<feature type="non-terminal residue" evidence="1">
    <location>
        <position position="1"/>
    </location>
</feature>
<dbReference type="AlphaFoldDB" id="A0ABD3XMX5"/>
<gene>
    <name evidence="1" type="ORF">ACJMK2_027384</name>
</gene>
<accession>A0ABD3XMX5</accession>
<comment type="caution">
    <text evidence="1">The sequence shown here is derived from an EMBL/GenBank/DDBJ whole genome shotgun (WGS) entry which is preliminary data.</text>
</comment>
<dbReference type="EMBL" id="JBJQND010000002">
    <property type="protein sequence ID" value="KAL3887442.1"/>
    <property type="molecule type" value="Genomic_DNA"/>
</dbReference>
<proteinExistence type="predicted"/>
<evidence type="ECO:0000313" key="1">
    <source>
        <dbReference type="EMBL" id="KAL3887442.1"/>
    </source>
</evidence>
<reference evidence="1 2" key="1">
    <citation type="submission" date="2024-11" db="EMBL/GenBank/DDBJ databases">
        <title>Chromosome-level genome assembly of the freshwater bivalve Anodonta woodiana.</title>
        <authorList>
            <person name="Chen X."/>
        </authorList>
    </citation>
    <scope>NUCLEOTIDE SEQUENCE [LARGE SCALE GENOMIC DNA]</scope>
    <source>
        <strain evidence="1">MN2024</strain>
        <tissue evidence="1">Gills</tissue>
    </source>
</reference>
<organism evidence="1 2">
    <name type="scientific">Sinanodonta woodiana</name>
    <name type="common">Chinese pond mussel</name>
    <name type="synonym">Anodonta woodiana</name>
    <dbReference type="NCBI Taxonomy" id="1069815"/>
    <lineage>
        <taxon>Eukaryota</taxon>
        <taxon>Metazoa</taxon>
        <taxon>Spiralia</taxon>
        <taxon>Lophotrochozoa</taxon>
        <taxon>Mollusca</taxon>
        <taxon>Bivalvia</taxon>
        <taxon>Autobranchia</taxon>
        <taxon>Heteroconchia</taxon>
        <taxon>Palaeoheterodonta</taxon>
        <taxon>Unionida</taxon>
        <taxon>Unionoidea</taxon>
        <taxon>Unionidae</taxon>
        <taxon>Unioninae</taxon>
        <taxon>Sinanodonta</taxon>
    </lineage>
</organism>
<protein>
    <submittedName>
        <fullName evidence="1">Uncharacterized protein</fullName>
    </submittedName>
</protein>
<evidence type="ECO:0000313" key="2">
    <source>
        <dbReference type="Proteomes" id="UP001634394"/>
    </source>
</evidence>
<dbReference type="Proteomes" id="UP001634394">
    <property type="component" value="Unassembled WGS sequence"/>
</dbReference>
<sequence length="102" mass="11533">DVYDIMPVANFSGNVDNEYVNTLAVRQIRADVQYDAESVYENRHDVNLSILRSNGGLIYADLELAIPKEHNGKPKIHGLQNRTEYAEIAFDKRGEPLPESDD</sequence>
<name>A0ABD3XMX5_SINWO</name>